<gene>
    <name evidence="2" type="ORF">ACFFVF_14575</name>
</gene>
<proteinExistence type="predicted"/>
<name>A0ABV5GQR1_9FLAO</name>
<protein>
    <recommendedName>
        <fullName evidence="4">T9SS C-terminal target domain-containing protein</fullName>
    </recommendedName>
</protein>
<evidence type="ECO:0008006" key="4">
    <source>
        <dbReference type="Google" id="ProtNLM"/>
    </source>
</evidence>
<dbReference type="PANTHER" id="PTHR41339:SF1">
    <property type="entry name" value="SECRETED PROTEIN"/>
    <property type="match status" value="1"/>
</dbReference>
<dbReference type="PANTHER" id="PTHR41339">
    <property type="entry name" value="LIPL48"/>
    <property type="match status" value="1"/>
</dbReference>
<dbReference type="EMBL" id="JBHMEY010000066">
    <property type="protein sequence ID" value="MFB9097740.1"/>
    <property type="molecule type" value="Genomic_DNA"/>
</dbReference>
<dbReference type="Proteomes" id="UP001589607">
    <property type="component" value="Unassembled WGS sequence"/>
</dbReference>
<feature type="signal peptide" evidence="1">
    <location>
        <begin position="1"/>
        <end position="21"/>
    </location>
</feature>
<sequence length="425" mass="46259">MKKTIVLIVLVLTGLSLQAQQDDWGIVGRSNWLNGWSSFNPVGREYPQTTKILTGNISSDITLTNLETYNLVGEVYVTNNAKLTIEPGTIIRASSSEYSAIIITKGSKIIADGEVVNPIVFTSDKSVNERKSGDWGGIIILGNAPINTYGNIARIESEIPSNFRVGGGEVATDNSGSIKNVRIEFAGKGKDRYSVYDAVSLIGVGSGTIIESVQVSMSSGNSFKFVGGNPKAKKLVSFRSSNSDFYFTQGAVANLENGLVLRNPFFSGSTNFRAVTVTSFDNKDMTDLTKATTNVSMSNFTIVNEIDGKSSTDGLIKEAIYINKDCLFSFKNSIVSGFDSALLLNSNIEISDPNLSKIKLQRIFINNCKKNIVSEVGGVSNDDLEFYYAQPSFANRYEKAKSEDLFVDANNQRTPDFRLKIGSIN</sequence>
<keyword evidence="1" id="KW-0732">Signal</keyword>
<dbReference type="RefSeq" id="WP_236457945.1">
    <property type="nucleotide sequence ID" value="NZ_CBCSGE010000041.1"/>
</dbReference>
<evidence type="ECO:0000256" key="1">
    <source>
        <dbReference type="SAM" id="SignalP"/>
    </source>
</evidence>
<organism evidence="2 3">
    <name type="scientific">Flavobacterium jumunjinense</name>
    <dbReference type="NCBI Taxonomy" id="998845"/>
    <lineage>
        <taxon>Bacteria</taxon>
        <taxon>Pseudomonadati</taxon>
        <taxon>Bacteroidota</taxon>
        <taxon>Flavobacteriia</taxon>
        <taxon>Flavobacteriales</taxon>
        <taxon>Flavobacteriaceae</taxon>
        <taxon>Flavobacterium</taxon>
    </lineage>
</organism>
<feature type="chain" id="PRO_5047341109" description="T9SS C-terminal target domain-containing protein" evidence="1">
    <location>
        <begin position="22"/>
        <end position="425"/>
    </location>
</feature>
<accession>A0ABV5GQR1</accession>
<keyword evidence="3" id="KW-1185">Reference proteome</keyword>
<evidence type="ECO:0000313" key="3">
    <source>
        <dbReference type="Proteomes" id="UP001589607"/>
    </source>
</evidence>
<evidence type="ECO:0000313" key="2">
    <source>
        <dbReference type="EMBL" id="MFB9097740.1"/>
    </source>
</evidence>
<comment type="caution">
    <text evidence="2">The sequence shown here is derived from an EMBL/GenBank/DDBJ whole genome shotgun (WGS) entry which is preliminary data.</text>
</comment>
<reference evidence="2 3" key="1">
    <citation type="submission" date="2024-09" db="EMBL/GenBank/DDBJ databases">
        <authorList>
            <person name="Sun Q."/>
            <person name="Mori K."/>
        </authorList>
    </citation>
    <scope>NUCLEOTIDE SEQUENCE [LARGE SCALE GENOMIC DNA]</scope>
    <source>
        <strain evidence="2 3">CECT 7955</strain>
    </source>
</reference>